<name>A0A4Q8LS61_9GAMM</name>
<evidence type="ECO:0000313" key="3">
    <source>
        <dbReference type="Proteomes" id="UP000292087"/>
    </source>
</evidence>
<gene>
    <name evidence="2" type="ORF">EA656_15135</name>
</gene>
<evidence type="ECO:0000256" key="1">
    <source>
        <dbReference type="SAM" id="Phobius"/>
    </source>
</evidence>
<sequence length="123" mass="12962">MQRLFSMFPDRGPGVGLVLLRVALAVALWQSRTAGSPAWTGVALAGGLLLICGWLTPLALLLACVHALAHLAVYQAPTLLLIAGLALLGPGAYSLDARRFGRRVVRHDAASPERGSNGRNERG</sequence>
<dbReference type="RefSeq" id="WP_130524386.1">
    <property type="nucleotide sequence ID" value="NZ_SHLZ01000005.1"/>
</dbReference>
<evidence type="ECO:0000313" key="2">
    <source>
        <dbReference type="EMBL" id="TAA33761.1"/>
    </source>
</evidence>
<dbReference type="AlphaFoldDB" id="A0A4Q8LS61"/>
<reference evidence="2 3" key="1">
    <citation type="submission" date="2019-02" db="EMBL/GenBank/DDBJ databases">
        <title>WGS of Pseudoxanthomonas species novum from clinical isolates.</title>
        <authorList>
            <person name="Bernier A.-M."/>
            <person name="Bernard K."/>
            <person name="Vachon A."/>
        </authorList>
    </citation>
    <scope>NUCLEOTIDE SEQUENCE [LARGE SCALE GENOMIC DNA]</scope>
    <source>
        <strain evidence="2 3">NML140781</strain>
    </source>
</reference>
<keyword evidence="1" id="KW-0472">Membrane</keyword>
<keyword evidence="1" id="KW-0812">Transmembrane</keyword>
<comment type="caution">
    <text evidence="2">The sequence shown here is derived from an EMBL/GenBank/DDBJ whole genome shotgun (WGS) entry which is preliminary data.</text>
</comment>
<keyword evidence="1" id="KW-1133">Transmembrane helix</keyword>
<organism evidence="2 3">
    <name type="scientific">Pseudoxanthomonas winnipegensis</name>
    <dbReference type="NCBI Taxonomy" id="2480810"/>
    <lineage>
        <taxon>Bacteria</taxon>
        <taxon>Pseudomonadati</taxon>
        <taxon>Pseudomonadota</taxon>
        <taxon>Gammaproteobacteria</taxon>
        <taxon>Lysobacterales</taxon>
        <taxon>Lysobacteraceae</taxon>
        <taxon>Pseudoxanthomonas</taxon>
    </lineage>
</organism>
<dbReference type="Proteomes" id="UP000292087">
    <property type="component" value="Unassembled WGS sequence"/>
</dbReference>
<feature type="transmembrane region" description="Helical" evidence="1">
    <location>
        <begin position="74"/>
        <end position="93"/>
    </location>
</feature>
<feature type="transmembrane region" description="Helical" evidence="1">
    <location>
        <begin position="41"/>
        <end position="68"/>
    </location>
</feature>
<protein>
    <submittedName>
        <fullName evidence="2">Uncharacterized protein</fullName>
    </submittedName>
</protein>
<proteinExistence type="predicted"/>
<accession>A0A4Q8LS61</accession>
<dbReference type="EMBL" id="SHMF01000004">
    <property type="protein sequence ID" value="TAA33761.1"/>
    <property type="molecule type" value="Genomic_DNA"/>
</dbReference>